<dbReference type="AlphaFoldDB" id="A0A1I3LLY8"/>
<dbReference type="STRING" id="1114924.SAMN05216258_11093"/>
<dbReference type="RefSeq" id="WP_177236351.1">
    <property type="nucleotide sequence ID" value="NZ_FOQH01000010.1"/>
</dbReference>
<dbReference type="InterPro" id="IPR021270">
    <property type="entry name" value="DUF2849"/>
</dbReference>
<dbReference type="Pfam" id="PF11011">
    <property type="entry name" value="DUF2849"/>
    <property type="match status" value="1"/>
</dbReference>
<sequence>MAKTFKPVVLTANALEGGEAVWWTGAGWSPRFAEACPARSDDEARMFETLGMAPLFERMVVGPYLAEVEMTEQGLVPGSRREAIRADAAPTFDYLVGAGAREKAA</sequence>
<accession>A0A1I3LLY8</accession>
<dbReference type="Proteomes" id="UP000199377">
    <property type="component" value="Unassembled WGS sequence"/>
</dbReference>
<proteinExistence type="predicted"/>
<dbReference type="EMBL" id="FOQH01000010">
    <property type="protein sequence ID" value="SFI85723.1"/>
    <property type="molecule type" value="Genomic_DNA"/>
</dbReference>
<evidence type="ECO:0000313" key="2">
    <source>
        <dbReference type="Proteomes" id="UP000199377"/>
    </source>
</evidence>
<gene>
    <name evidence="1" type="ORF">SAMN05216258_11093</name>
</gene>
<protein>
    <recommendedName>
        <fullName evidence="3">DUF2849 domain-containing protein</fullName>
    </recommendedName>
</protein>
<evidence type="ECO:0000313" key="1">
    <source>
        <dbReference type="EMBL" id="SFI85723.1"/>
    </source>
</evidence>
<evidence type="ECO:0008006" key="3">
    <source>
        <dbReference type="Google" id="ProtNLM"/>
    </source>
</evidence>
<name>A0A1I3LLY8_9RHOB</name>
<organism evidence="1 2">
    <name type="scientific">Albimonas pacifica</name>
    <dbReference type="NCBI Taxonomy" id="1114924"/>
    <lineage>
        <taxon>Bacteria</taxon>
        <taxon>Pseudomonadati</taxon>
        <taxon>Pseudomonadota</taxon>
        <taxon>Alphaproteobacteria</taxon>
        <taxon>Rhodobacterales</taxon>
        <taxon>Paracoccaceae</taxon>
        <taxon>Albimonas</taxon>
    </lineage>
</organism>
<keyword evidence="2" id="KW-1185">Reference proteome</keyword>
<reference evidence="1 2" key="1">
    <citation type="submission" date="2016-10" db="EMBL/GenBank/DDBJ databases">
        <authorList>
            <person name="de Groot N.N."/>
        </authorList>
    </citation>
    <scope>NUCLEOTIDE SEQUENCE [LARGE SCALE GENOMIC DNA]</scope>
    <source>
        <strain evidence="1 2">CGMCC 1.11030</strain>
    </source>
</reference>